<proteinExistence type="predicted"/>
<keyword evidence="2" id="KW-1185">Reference proteome</keyword>
<dbReference type="Proteomes" id="UP000070700">
    <property type="component" value="Unassembled WGS sequence"/>
</dbReference>
<dbReference type="KEGG" id="psco:LY89DRAFT_679575"/>
<dbReference type="AlphaFoldDB" id="A0A194XWB8"/>
<name>A0A194XWB8_MOLSC</name>
<dbReference type="OrthoDB" id="5376498at2759"/>
<sequence length="138" mass="15141">MVRPENIQSTALTLRFKHGKHTVLLFAESSTPFTTIKTDLLEVLHERYPEGLPMGKSKTMTEIPTDIADLALAEPADQYDISKGWTELDIGGDIRETAGSMKLKDGAILSFAFTGDEDTAAEFFVDTPDLDALYGEDA</sequence>
<organism evidence="1 2">
    <name type="scientific">Mollisia scopiformis</name>
    <name type="common">Conifer needle endophyte fungus</name>
    <name type="synonym">Phialocephala scopiformis</name>
    <dbReference type="NCBI Taxonomy" id="149040"/>
    <lineage>
        <taxon>Eukaryota</taxon>
        <taxon>Fungi</taxon>
        <taxon>Dikarya</taxon>
        <taxon>Ascomycota</taxon>
        <taxon>Pezizomycotina</taxon>
        <taxon>Leotiomycetes</taxon>
        <taxon>Helotiales</taxon>
        <taxon>Mollisiaceae</taxon>
        <taxon>Mollisia</taxon>
    </lineage>
</organism>
<evidence type="ECO:0000313" key="2">
    <source>
        <dbReference type="Proteomes" id="UP000070700"/>
    </source>
</evidence>
<dbReference type="InParanoid" id="A0A194XWB8"/>
<dbReference type="RefSeq" id="XP_018078786.1">
    <property type="nucleotide sequence ID" value="XM_018213900.1"/>
</dbReference>
<accession>A0A194XWB8</accession>
<evidence type="ECO:0000313" key="1">
    <source>
        <dbReference type="EMBL" id="KUJ24431.1"/>
    </source>
</evidence>
<gene>
    <name evidence="1" type="ORF">LY89DRAFT_679575</name>
</gene>
<protein>
    <submittedName>
        <fullName evidence="1">Uncharacterized protein</fullName>
    </submittedName>
</protein>
<reference evidence="1 2" key="1">
    <citation type="submission" date="2015-10" db="EMBL/GenBank/DDBJ databases">
        <title>Full genome of DAOMC 229536 Phialocephala scopiformis, a fungal endophyte of spruce producing the potent anti-insectan compound rugulosin.</title>
        <authorList>
            <consortium name="DOE Joint Genome Institute"/>
            <person name="Walker A.K."/>
            <person name="Frasz S.L."/>
            <person name="Seifert K.A."/>
            <person name="Miller J.D."/>
            <person name="Mondo S.J."/>
            <person name="Labutti K."/>
            <person name="Lipzen A."/>
            <person name="Dockter R."/>
            <person name="Kennedy M."/>
            <person name="Grigoriev I.V."/>
            <person name="Spatafora J.W."/>
        </authorList>
    </citation>
    <scope>NUCLEOTIDE SEQUENCE [LARGE SCALE GENOMIC DNA]</scope>
    <source>
        <strain evidence="1 2">CBS 120377</strain>
    </source>
</reference>
<dbReference type="EMBL" id="KQ947404">
    <property type="protein sequence ID" value="KUJ24431.1"/>
    <property type="molecule type" value="Genomic_DNA"/>
</dbReference>
<dbReference type="GeneID" id="28823626"/>